<organism evidence="1 2">
    <name type="scientific">Entomospira nematocerorum</name>
    <dbReference type="NCBI Taxonomy" id="2719987"/>
    <lineage>
        <taxon>Bacteria</taxon>
        <taxon>Pseudomonadati</taxon>
        <taxon>Spirochaetota</taxon>
        <taxon>Spirochaetia</taxon>
        <taxon>Spirochaetales</taxon>
        <taxon>Spirochaetaceae</taxon>
        <taxon>Entomospira</taxon>
    </lineage>
</organism>
<sequence>MKNVLILGIALFVVWGCKPADQTQDAVDAVHTEHANQTVTETQHQAESKTKMIDVAVGDMTKQVELDFDATRHFIVMIGSDTIESLRHTMQEVGTWGEKEAAVHHLVDNDDHDFHYNVLTHTTSVAYTDESYKKMLIEQLQREHHSGFKLISEGNDFVEFEDDTNVYYHGFTLSKIAPTAEVYGGETIVREFIGYSDKEHYSDYRESYVNTFEQNKENFVAMDKTLGYSPMNF</sequence>
<comment type="caution">
    <text evidence="1">The sequence shown here is derived from an EMBL/GenBank/DDBJ whole genome shotgun (WGS) entry which is preliminary data.</text>
</comment>
<protein>
    <submittedName>
        <fullName evidence="1">Uncharacterized protein</fullName>
    </submittedName>
</protein>
<evidence type="ECO:0000313" key="2">
    <source>
        <dbReference type="Proteomes" id="UP000752013"/>
    </source>
</evidence>
<evidence type="ECO:0000313" key="1">
    <source>
        <dbReference type="EMBL" id="NIZ47300.1"/>
    </source>
</evidence>
<keyword evidence="2" id="KW-1185">Reference proteome</keyword>
<dbReference type="EMBL" id="JAATLK010000001">
    <property type="protein sequence ID" value="NIZ47300.1"/>
    <property type="molecule type" value="Genomic_DNA"/>
</dbReference>
<proteinExistence type="predicted"/>
<accession>A0A968GCG4</accession>
<dbReference type="RefSeq" id="WP_167703709.1">
    <property type="nucleotide sequence ID" value="NZ_CP118168.1"/>
</dbReference>
<dbReference type="AlphaFoldDB" id="A0A968GCG4"/>
<reference evidence="1" key="1">
    <citation type="submission" date="2020-03" db="EMBL/GenBank/DDBJ databases">
        <title>Spirochaetal bacteria isolated from arthropods constitute a novel genus Entomospira genus novum within the order Spirochaetales.</title>
        <authorList>
            <person name="Grana-Miraglia L."/>
            <person name="Sikutova S."/>
            <person name="Fingerle V."/>
            <person name="Sing A."/>
            <person name="Castillo-Ramirez S."/>
            <person name="Margos G."/>
            <person name="Rudolf I."/>
        </authorList>
    </citation>
    <scope>NUCLEOTIDE SEQUENCE</scope>
    <source>
        <strain evidence="1">BR208</strain>
    </source>
</reference>
<gene>
    <name evidence="1" type="ORF">HCT46_05150</name>
</gene>
<name>A0A968GCG4_9SPIO</name>
<dbReference type="Proteomes" id="UP000752013">
    <property type="component" value="Unassembled WGS sequence"/>
</dbReference>